<dbReference type="AlphaFoldDB" id="A0A8J3VW92"/>
<reference evidence="2" key="1">
    <citation type="submission" date="2021-01" db="EMBL/GenBank/DDBJ databases">
        <title>Whole genome shotgun sequence of Rugosimonospora africana NBRC 104875.</title>
        <authorList>
            <person name="Komaki H."/>
            <person name="Tamura T."/>
        </authorList>
    </citation>
    <scope>NUCLEOTIDE SEQUENCE</scope>
    <source>
        <strain evidence="2">NBRC 104875</strain>
    </source>
</reference>
<evidence type="ECO:0000313" key="2">
    <source>
        <dbReference type="EMBL" id="GIH20503.1"/>
    </source>
</evidence>
<feature type="transmembrane region" description="Helical" evidence="1">
    <location>
        <begin position="102"/>
        <end position="120"/>
    </location>
</feature>
<evidence type="ECO:0008006" key="4">
    <source>
        <dbReference type="Google" id="ProtNLM"/>
    </source>
</evidence>
<gene>
    <name evidence="2" type="ORF">Raf01_86750</name>
</gene>
<organism evidence="2 3">
    <name type="scientific">Rugosimonospora africana</name>
    <dbReference type="NCBI Taxonomy" id="556532"/>
    <lineage>
        <taxon>Bacteria</taxon>
        <taxon>Bacillati</taxon>
        <taxon>Actinomycetota</taxon>
        <taxon>Actinomycetes</taxon>
        <taxon>Micromonosporales</taxon>
        <taxon>Micromonosporaceae</taxon>
        <taxon>Rugosimonospora</taxon>
    </lineage>
</organism>
<proteinExistence type="predicted"/>
<evidence type="ECO:0000256" key="1">
    <source>
        <dbReference type="SAM" id="Phobius"/>
    </source>
</evidence>
<feature type="transmembrane region" description="Helical" evidence="1">
    <location>
        <begin position="71"/>
        <end position="90"/>
    </location>
</feature>
<comment type="caution">
    <text evidence="2">The sequence shown here is derived from an EMBL/GenBank/DDBJ whole genome shotgun (WGS) entry which is preliminary data.</text>
</comment>
<dbReference type="EMBL" id="BONZ01000099">
    <property type="protein sequence ID" value="GIH20503.1"/>
    <property type="molecule type" value="Genomic_DNA"/>
</dbReference>
<feature type="transmembrane region" description="Helical" evidence="1">
    <location>
        <begin position="21"/>
        <end position="42"/>
    </location>
</feature>
<feature type="transmembrane region" description="Helical" evidence="1">
    <location>
        <begin position="48"/>
        <end position="66"/>
    </location>
</feature>
<sequence length="152" mass="16353">MRSGSRRLSVQADTDGRRTPVGINIGIGAGFVLVAAVVAAPIPVQDTGWRFAVVAVAVGWSAVVCVDQVALAPVALLGWLVVNGFLVDRFGELSWHGSSDLYRMMLLVMAGALGLAAGEARHQISQLRTRWRAEAEWHALVAHINEEEKRDA</sequence>
<protein>
    <recommendedName>
        <fullName evidence="4">DUF4118 domain-containing protein</fullName>
    </recommendedName>
</protein>
<evidence type="ECO:0000313" key="3">
    <source>
        <dbReference type="Proteomes" id="UP000642748"/>
    </source>
</evidence>
<dbReference type="Proteomes" id="UP000642748">
    <property type="component" value="Unassembled WGS sequence"/>
</dbReference>
<accession>A0A8J3VW92</accession>
<keyword evidence="1" id="KW-1133">Transmembrane helix</keyword>
<keyword evidence="1" id="KW-0472">Membrane</keyword>
<name>A0A8J3VW92_9ACTN</name>
<keyword evidence="1" id="KW-0812">Transmembrane</keyword>
<keyword evidence="3" id="KW-1185">Reference proteome</keyword>